<evidence type="ECO:0000313" key="2">
    <source>
        <dbReference type="EMBL" id="MEA5258831.1"/>
    </source>
</evidence>
<keyword evidence="3" id="KW-1185">Reference proteome</keyword>
<gene>
    <name evidence="2" type="ORF">VB264_13625</name>
</gene>
<protein>
    <submittedName>
        <fullName evidence="2">DUF1801 domain-containing protein</fullName>
    </submittedName>
</protein>
<dbReference type="Gene3D" id="3.90.1150.200">
    <property type="match status" value="1"/>
</dbReference>
<dbReference type="SUPFAM" id="SSF159888">
    <property type="entry name" value="YdhG-like"/>
    <property type="match status" value="1"/>
</dbReference>
<evidence type="ECO:0000313" key="3">
    <source>
        <dbReference type="Proteomes" id="UP001304671"/>
    </source>
</evidence>
<dbReference type="InterPro" id="IPR014922">
    <property type="entry name" value="YdhG-like"/>
</dbReference>
<dbReference type="Proteomes" id="UP001304671">
    <property type="component" value="Unassembled WGS sequence"/>
</dbReference>
<name>A0ABU5QR04_9BACT</name>
<reference evidence="2 3" key="1">
    <citation type="submission" date="2023-12" db="EMBL/GenBank/DDBJ databases">
        <title>Novel species of the genus Arcicella isolated from rivers.</title>
        <authorList>
            <person name="Lu H."/>
        </authorList>
    </citation>
    <scope>NUCLEOTIDE SEQUENCE [LARGE SCALE GENOMIC DNA]</scope>
    <source>
        <strain evidence="2 3">LMG 21963</strain>
    </source>
</reference>
<organism evidence="2 3">
    <name type="scientific">Arcicella aquatica</name>
    <dbReference type="NCBI Taxonomy" id="217141"/>
    <lineage>
        <taxon>Bacteria</taxon>
        <taxon>Pseudomonadati</taxon>
        <taxon>Bacteroidota</taxon>
        <taxon>Cytophagia</taxon>
        <taxon>Cytophagales</taxon>
        <taxon>Flectobacillaceae</taxon>
        <taxon>Arcicella</taxon>
    </lineage>
</organism>
<dbReference type="Pfam" id="PF08818">
    <property type="entry name" value="DUF1801"/>
    <property type="match status" value="1"/>
</dbReference>
<dbReference type="EMBL" id="JAYFUL010000021">
    <property type="protein sequence ID" value="MEA5258831.1"/>
    <property type="molecule type" value="Genomic_DNA"/>
</dbReference>
<evidence type="ECO:0000259" key="1">
    <source>
        <dbReference type="Pfam" id="PF08818"/>
    </source>
</evidence>
<dbReference type="RefSeq" id="WP_323250205.1">
    <property type="nucleotide sequence ID" value="NZ_JAYFUL010000021.1"/>
</dbReference>
<accession>A0ABU5QR04</accession>
<feature type="domain" description="YdhG-like" evidence="1">
    <location>
        <begin position="23"/>
        <end position="113"/>
    </location>
</feature>
<sequence>MKNSTIKINTIDDYIAGFPLKIQEQLQTLRLIIAEAAPNAEEGISYDIPIFKLHGKLAHFAAYKNHIGFYPGASAIEAFKTALHGYDTAKGTIHFPINKPIPAELVKSIIQFKVKENVVKTALKKK</sequence>
<comment type="caution">
    <text evidence="2">The sequence shown here is derived from an EMBL/GenBank/DDBJ whole genome shotgun (WGS) entry which is preliminary data.</text>
</comment>
<proteinExistence type="predicted"/>